<keyword evidence="12" id="KW-1185">Reference proteome</keyword>
<dbReference type="PANTHER" id="PTHR43289:SF6">
    <property type="entry name" value="SERINE_THREONINE-PROTEIN KINASE NEKL-3"/>
    <property type="match status" value="1"/>
</dbReference>
<dbReference type="InterPro" id="IPR008266">
    <property type="entry name" value="Tyr_kinase_AS"/>
</dbReference>
<feature type="region of interest" description="Disordered" evidence="8">
    <location>
        <begin position="431"/>
        <end position="465"/>
    </location>
</feature>
<protein>
    <recommendedName>
        <fullName evidence="1">non-specific serine/threonine protein kinase</fullName>
        <ecNumber evidence="1">2.7.11.1</ecNumber>
    </recommendedName>
</protein>
<keyword evidence="9" id="KW-0472">Membrane</keyword>
<evidence type="ECO:0000256" key="5">
    <source>
        <dbReference type="ARBA" id="ARBA00022777"/>
    </source>
</evidence>
<keyword evidence="9" id="KW-1133">Transmembrane helix</keyword>
<dbReference type="InterPro" id="IPR017441">
    <property type="entry name" value="Protein_kinase_ATP_BS"/>
</dbReference>
<dbReference type="Proteomes" id="UP000541969">
    <property type="component" value="Unassembled WGS sequence"/>
</dbReference>
<sequence>MTSFGPYAVLDRLGQGATGTVYRAQSPGTGRLVAVKELSGPLRTDPVALERLRREAHLLAGLSHPNIVGVHEFVEEPDRAWLVCDYVDGAELSRVLATHGRLGPEDALAVLHGALTGLAFAHRHGIVHGDISLDNLMLSSDGTSKLLDFGLAIPAGTAGTGGTPAFASPEAITGWQRTPASDVYSSAAVLWTLLAGRPPFPGVDPAVVARAHVEQPPPLLEGHGPELAGLLDRALSKNPALRPPDAGAFLAELEPAAARQYGADWFTRTSLSGLAATAAGGVAAAVAGGGSAAAAPVVVASSVAGTAAPAAPATVAVEGVLGQAKLASAAVAPPAAPPPVAAPPVAAPPTAFPTVAVQNPVPAPAAAPPIAAAPPPPPVYAPPPAGPFLPVPPPVQTGARQSRRLLWLAGGGVAAAVAVIVVVIILVTTGNDRPPGGTTAAGGSTPSGAGSESASPAAEEPALPAGSYAASATVVSGHPSWENEGTTESATWTISLDCAEAPCSGSFTLPDGSGTLTYDGTTLQATGTRTIDYNCINQDTGELVPGSTFTAGVQFTGTFTAGETSGGERPSFTGTETLNWTTQATTGGCQTEPDGTTSRQVTLTPA</sequence>
<dbReference type="Pfam" id="PF00069">
    <property type="entry name" value="Pkinase"/>
    <property type="match status" value="1"/>
</dbReference>
<reference evidence="11 12" key="1">
    <citation type="submission" date="2020-07" db="EMBL/GenBank/DDBJ databases">
        <title>Sequencing the genomes of 1000 actinobacteria strains.</title>
        <authorList>
            <person name="Klenk H.-P."/>
        </authorList>
    </citation>
    <scope>NUCLEOTIDE SEQUENCE [LARGE SCALE GENOMIC DNA]</scope>
    <source>
        <strain evidence="11 12">DSM 104001</strain>
    </source>
</reference>
<feature type="compositionally biased region" description="Low complexity" evidence="8">
    <location>
        <begin position="434"/>
        <end position="465"/>
    </location>
</feature>
<dbReference type="Gene3D" id="1.10.510.10">
    <property type="entry name" value="Transferase(Phosphotransferase) domain 1"/>
    <property type="match status" value="1"/>
</dbReference>
<keyword evidence="3 11" id="KW-0808">Transferase</keyword>
<dbReference type="PROSITE" id="PS00109">
    <property type="entry name" value="PROTEIN_KINASE_TYR"/>
    <property type="match status" value="1"/>
</dbReference>
<evidence type="ECO:0000256" key="8">
    <source>
        <dbReference type="SAM" id="MobiDB-lite"/>
    </source>
</evidence>
<keyword evidence="2" id="KW-0723">Serine/threonine-protein kinase</keyword>
<dbReference type="GO" id="GO:0004674">
    <property type="term" value="F:protein serine/threonine kinase activity"/>
    <property type="evidence" value="ECO:0007669"/>
    <property type="project" value="UniProtKB-KW"/>
</dbReference>
<evidence type="ECO:0000259" key="10">
    <source>
        <dbReference type="PROSITE" id="PS50011"/>
    </source>
</evidence>
<dbReference type="PROSITE" id="PS50011">
    <property type="entry name" value="PROTEIN_KINASE_DOM"/>
    <property type="match status" value="1"/>
</dbReference>
<dbReference type="RefSeq" id="WP_179716978.1">
    <property type="nucleotide sequence ID" value="NZ_JACBZT010000001.1"/>
</dbReference>
<evidence type="ECO:0000313" key="11">
    <source>
        <dbReference type="EMBL" id="NYJ06098.1"/>
    </source>
</evidence>
<keyword evidence="6 7" id="KW-0067">ATP-binding</keyword>
<evidence type="ECO:0000256" key="1">
    <source>
        <dbReference type="ARBA" id="ARBA00012513"/>
    </source>
</evidence>
<feature type="domain" description="Protein kinase" evidence="10">
    <location>
        <begin position="7"/>
        <end position="257"/>
    </location>
</feature>
<comment type="caution">
    <text evidence="11">The sequence shown here is derived from an EMBL/GenBank/DDBJ whole genome shotgun (WGS) entry which is preliminary data.</text>
</comment>
<dbReference type="InterPro" id="IPR011009">
    <property type="entry name" value="Kinase-like_dom_sf"/>
</dbReference>
<accession>A0A853CII8</accession>
<proteinExistence type="predicted"/>
<dbReference type="PROSITE" id="PS00107">
    <property type="entry name" value="PROTEIN_KINASE_ATP"/>
    <property type="match status" value="1"/>
</dbReference>
<evidence type="ECO:0000256" key="9">
    <source>
        <dbReference type="SAM" id="Phobius"/>
    </source>
</evidence>
<dbReference type="EMBL" id="JACBZT010000001">
    <property type="protein sequence ID" value="NYJ06098.1"/>
    <property type="molecule type" value="Genomic_DNA"/>
</dbReference>
<dbReference type="CDD" id="cd14014">
    <property type="entry name" value="STKc_PknB_like"/>
    <property type="match status" value="1"/>
</dbReference>
<evidence type="ECO:0000256" key="6">
    <source>
        <dbReference type="ARBA" id="ARBA00022840"/>
    </source>
</evidence>
<dbReference type="AlphaFoldDB" id="A0A853CII8"/>
<dbReference type="GO" id="GO:0005524">
    <property type="term" value="F:ATP binding"/>
    <property type="evidence" value="ECO:0007669"/>
    <property type="project" value="UniProtKB-UniRule"/>
</dbReference>
<feature type="region of interest" description="Disordered" evidence="8">
    <location>
        <begin position="584"/>
        <end position="606"/>
    </location>
</feature>
<evidence type="ECO:0000256" key="7">
    <source>
        <dbReference type="PROSITE-ProRule" id="PRU10141"/>
    </source>
</evidence>
<organism evidence="11 12">
    <name type="scientific">Petropleomorpha daqingensis</name>
    <dbReference type="NCBI Taxonomy" id="2026353"/>
    <lineage>
        <taxon>Bacteria</taxon>
        <taxon>Bacillati</taxon>
        <taxon>Actinomycetota</taxon>
        <taxon>Actinomycetes</taxon>
        <taxon>Geodermatophilales</taxon>
        <taxon>Geodermatophilaceae</taxon>
        <taxon>Petropleomorpha</taxon>
    </lineage>
</organism>
<keyword evidence="4 7" id="KW-0547">Nucleotide-binding</keyword>
<keyword evidence="5 11" id="KW-0418">Kinase</keyword>
<evidence type="ECO:0000256" key="4">
    <source>
        <dbReference type="ARBA" id="ARBA00022741"/>
    </source>
</evidence>
<dbReference type="PANTHER" id="PTHR43289">
    <property type="entry name" value="MITOGEN-ACTIVATED PROTEIN KINASE KINASE KINASE 20-RELATED"/>
    <property type="match status" value="1"/>
</dbReference>
<name>A0A853CII8_9ACTN</name>
<dbReference type="SUPFAM" id="SSF56112">
    <property type="entry name" value="Protein kinase-like (PK-like)"/>
    <property type="match status" value="1"/>
</dbReference>
<dbReference type="InterPro" id="IPR000719">
    <property type="entry name" value="Prot_kinase_dom"/>
</dbReference>
<keyword evidence="9" id="KW-0812">Transmembrane</keyword>
<evidence type="ECO:0000313" key="12">
    <source>
        <dbReference type="Proteomes" id="UP000541969"/>
    </source>
</evidence>
<evidence type="ECO:0000256" key="3">
    <source>
        <dbReference type="ARBA" id="ARBA00022679"/>
    </source>
</evidence>
<evidence type="ECO:0000256" key="2">
    <source>
        <dbReference type="ARBA" id="ARBA00022527"/>
    </source>
</evidence>
<dbReference type="Gene3D" id="3.30.200.20">
    <property type="entry name" value="Phosphorylase Kinase, domain 1"/>
    <property type="match status" value="1"/>
</dbReference>
<feature type="binding site" evidence="7">
    <location>
        <position position="36"/>
    </location>
    <ligand>
        <name>ATP</name>
        <dbReference type="ChEBI" id="CHEBI:30616"/>
    </ligand>
</feature>
<feature type="transmembrane region" description="Helical" evidence="9">
    <location>
        <begin position="405"/>
        <end position="427"/>
    </location>
</feature>
<gene>
    <name evidence="11" type="ORF">GGQ55_002376</name>
</gene>
<dbReference type="EC" id="2.7.11.1" evidence="1"/>